<dbReference type="AlphaFoldDB" id="B0EU78"/>
<dbReference type="Proteomes" id="UP000008076">
    <property type="component" value="Unassembled WGS sequence"/>
</dbReference>
<dbReference type="EMBL" id="DS550851">
    <property type="protein sequence ID" value="EDR21914.1"/>
    <property type="molecule type" value="Genomic_DNA"/>
</dbReference>
<evidence type="ECO:0000313" key="1">
    <source>
        <dbReference type="EMBL" id="EDR21914.1"/>
    </source>
</evidence>
<dbReference type="OrthoDB" id="10264456at2759"/>
<dbReference type="InterPro" id="IPR032675">
    <property type="entry name" value="LRR_dom_sf"/>
</dbReference>
<accession>B0EU78</accession>
<dbReference type="Gene3D" id="3.40.50.12480">
    <property type="match status" value="1"/>
</dbReference>
<evidence type="ECO:0000313" key="2">
    <source>
        <dbReference type="Proteomes" id="UP000008076"/>
    </source>
</evidence>
<keyword evidence="2" id="KW-1185">Reference proteome</keyword>
<dbReference type="Gene3D" id="3.80.10.10">
    <property type="entry name" value="Ribonuclease Inhibitor"/>
    <property type="match status" value="3"/>
</dbReference>
<dbReference type="RefSeq" id="XP_001741619.1">
    <property type="nucleotide sequence ID" value="XM_001741567.1"/>
</dbReference>
<dbReference type="SUPFAM" id="SSF52058">
    <property type="entry name" value="L domain-like"/>
    <property type="match status" value="1"/>
</dbReference>
<protein>
    <recommendedName>
        <fullName evidence="3">Leucine rich repeat containing protein BspA family protein</fullName>
    </recommendedName>
</protein>
<dbReference type="OMA" id="SKTIVHF"/>
<dbReference type="PANTHER" id="PTHR45661">
    <property type="entry name" value="SURFACE ANTIGEN"/>
    <property type="match status" value="1"/>
</dbReference>
<proteinExistence type="predicted"/>
<dbReference type="eggNOG" id="ENOG502QZY2">
    <property type="taxonomic scope" value="Eukaryota"/>
</dbReference>
<dbReference type="Pfam" id="PF13306">
    <property type="entry name" value="LRR_5"/>
    <property type="match status" value="2"/>
</dbReference>
<dbReference type="PANTHER" id="PTHR45661:SF3">
    <property type="entry name" value="IG-LIKE DOMAIN-CONTAINING PROTEIN"/>
    <property type="match status" value="1"/>
</dbReference>
<dbReference type="InterPro" id="IPR053139">
    <property type="entry name" value="Surface_bspA-like"/>
</dbReference>
<name>B0EU78_ENTDS</name>
<reference evidence="2" key="1">
    <citation type="submission" date="2007-12" db="EMBL/GenBank/DDBJ databases">
        <title>Annotation of Entamoeba dispar SAW760.</title>
        <authorList>
            <person name="Lorenzi H."/>
            <person name="Inman J."/>
            <person name="Schobel S."/>
            <person name="Amedeo P."/>
            <person name="Caler E."/>
        </authorList>
    </citation>
    <scope>NUCLEOTIDE SEQUENCE [LARGE SCALE GENOMIC DNA]</scope>
    <source>
        <strain evidence="2">ATCC PRA-260 / SAW760</strain>
    </source>
</reference>
<dbReference type="GeneID" id="5886594"/>
<gene>
    <name evidence="1" type="ORF">EDI_266780</name>
</gene>
<dbReference type="VEuPathDB" id="AmoebaDB:EDI_266780"/>
<dbReference type="InterPro" id="IPR026906">
    <property type="entry name" value="LRR_5"/>
</dbReference>
<evidence type="ECO:0008006" key="3">
    <source>
        <dbReference type="Google" id="ProtNLM"/>
    </source>
</evidence>
<sequence length="516" mass="58529">MKLGYNEIMIVSIYFNDINDFINLEIGIKRFQGNMERFHFNPIPLNERSRKLFPNIETFHIYNENDEIFNDGKIFKKVIWYLVDYSTHLKEKEAGNICKNIEYTKSDREEYGNIVPHEVKSLGDQCFKHCTSLKSINIPTTISEIGQGCFRGCSSLKSISIPSSVSKIGYYCFFECTSLTSFTIPTTISIIGHGFFCKCMSLKSVNMPSVSRIGYCCFGECTSLTSIVLENIQFISEKRIFMNKPVLISFEIPYNLQKINGENIEKKDINEFIIPTIISELSDSCFSKCVSLTSINIPTTISELGTWCFSHCSSLKSINIPSSISKLGYECFSDCSSLTSINMYNLQYISKERIFMSEPVLFSIEIPKNLQIINGKNVEKKDINEFIIPSSITKLDRRCFYWCESLTSITIPTTISEIGYNCFYCCTSLKSITIPSSISELGYCCFKECYSLTSINIPSSISELGYCCFNNCSSLTSINIPSSITLFGEYCFCGCGCTEELKKNKTIPRGSFEHIQ</sequence>
<dbReference type="KEGG" id="edi:EDI_266780"/>
<organism evidence="2">
    <name type="scientific">Entamoeba dispar (strain ATCC PRA-260 / SAW760)</name>
    <dbReference type="NCBI Taxonomy" id="370354"/>
    <lineage>
        <taxon>Eukaryota</taxon>
        <taxon>Amoebozoa</taxon>
        <taxon>Evosea</taxon>
        <taxon>Archamoebae</taxon>
        <taxon>Mastigamoebida</taxon>
        <taxon>Entamoebidae</taxon>
        <taxon>Entamoeba</taxon>
    </lineage>
</organism>